<reference evidence="1 2" key="1">
    <citation type="journal article" date="2019" name="Nat. Microbiol.">
        <title>Mediterranean grassland soil C-N compound turnover is dependent on rainfall and depth, and is mediated by genomically divergent microorganisms.</title>
        <authorList>
            <person name="Diamond S."/>
            <person name="Andeer P.F."/>
            <person name="Li Z."/>
            <person name="Crits-Christoph A."/>
            <person name="Burstein D."/>
            <person name="Anantharaman K."/>
            <person name="Lane K.R."/>
            <person name="Thomas B.C."/>
            <person name="Pan C."/>
            <person name="Northen T.R."/>
            <person name="Banfield J.F."/>
        </authorList>
    </citation>
    <scope>NUCLEOTIDE SEQUENCE [LARGE SCALE GENOMIC DNA]</scope>
    <source>
        <strain evidence="1">WS_2</strain>
    </source>
</reference>
<proteinExistence type="predicted"/>
<gene>
    <name evidence="1" type="ORF">E6K72_11340</name>
</gene>
<sequence length="750" mass="81985">MLISLSLPVLVLAGGLTGIPGLNLLKGFKLRHPPPPPADTLPPAWKPASRLALESLLLRPVLPPLTGRTMGLKLNGDPRTLRVRMDPDSGLVSAVPQMGGVDIGDASVQPLSQFTGDLTRRSFERQMSQRNLDYLRQQSQETAAAAAARAAPGGLSFKLPSPLPRQVQSLLGPGGPALNISGSENIRLSGQSSWTNQTFGLQGRKPSLFPSLDMQQDLDIRLEGQLSDRVRVNLLQNSGIQIPLANRIAINYKGEEDDLIQELDLGNTNLALPGTQYVSYSGKNEGLFGVKSAMRVGPLDFSVLASKQEGRSERANYHGGGSSQKNTIADLDYVKGVYYFLYDPNLEVSPESRGLQIDNTDILVYLDDYNYSNDFSNSVQGRAFVDTSLTCEAYGDPGRCDTTSVRGTFTLLNPGADRDYEILEMYGPRFKVIRLTRQISGDQRLAVTYKARRVGPNNTLGEKFSVGGQAVTEGTSPDTVTRVYMKLLRAPATVVTPNPNAGFFVRDSVFARTRDLELKNFYQLPGQNIDPSSFKLIIRKGVDDPPVTSIIKASGESVPYLEVLGLDSYNQQSGQQVPGHDGQIDGTYLSSGSQQAFVDYTNGILFFPDPRPFAPRIGDAYRQTAGGQSLFRFDQAVSNVLLRRDSLVGAPEAPNGANIGIYDKYIVQRALDAAYYMDFEFNATRTVGEINLGRGNILEGSEVVTINGQVLARDRDYTIDYDLGRVTMKRQPGPADQLNIDYSYAPLFQQ</sequence>
<dbReference type="AlphaFoldDB" id="A0A538SGU3"/>
<dbReference type="Proteomes" id="UP000317716">
    <property type="component" value="Unassembled WGS sequence"/>
</dbReference>
<evidence type="ECO:0000313" key="1">
    <source>
        <dbReference type="EMBL" id="TMQ50588.1"/>
    </source>
</evidence>
<organism evidence="1 2">
    <name type="scientific">Eiseniibacteriota bacterium</name>
    <dbReference type="NCBI Taxonomy" id="2212470"/>
    <lineage>
        <taxon>Bacteria</taxon>
        <taxon>Candidatus Eiseniibacteriota</taxon>
    </lineage>
</organism>
<comment type="caution">
    <text evidence="1">The sequence shown here is derived from an EMBL/GenBank/DDBJ whole genome shotgun (WGS) entry which is preliminary data.</text>
</comment>
<feature type="non-terminal residue" evidence="1">
    <location>
        <position position="750"/>
    </location>
</feature>
<dbReference type="EMBL" id="VBOS01000407">
    <property type="protein sequence ID" value="TMQ50588.1"/>
    <property type="molecule type" value="Genomic_DNA"/>
</dbReference>
<name>A0A538SGU3_UNCEI</name>
<accession>A0A538SGU3</accession>
<protein>
    <submittedName>
        <fullName evidence="1">Uncharacterized protein</fullName>
    </submittedName>
</protein>
<evidence type="ECO:0000313" key="2">
    <source>
        <dbReference type="Proteomes" id="UP000317716"/>
    </source>
</evidence>